<keyword evidence="1 2" id="KW-0732">Signal</keyword>
<dbReference type="Pfam" id="PF17164">
    <property type="entry name" value="DUF5122"/>
    <property type="match status" value="5"/>
</dbReference>
<reference evidence="5" key="1">
    <citation type="submission" date="2014-10" db="EMBL/GenBank/DDBJ databases">
        <title>Genome sequencing of Vitellibacter sp. D-24.</title>
        <authorList>
            <person name="Thevarajoo S."/>
            <person name="Selvaratnam C."/>
            <person name="Goh K.M."/>
            <person name="Chong C.S."/>
        </authorList>
    </citation>
    <scope>NUCLEOTIDE SEQUENCE [LARGE SCALE GENOMIC DNA]</scope>
    <source>
        <strain evidence="5">D-24</strain>
    </source>
</reference>
<name>A0A137RKN7_9FLAO</name>
<dbReference type="Pfam" id="PF18962">
    <property type="entry name" value="Por_Secre_tail"/>
    <property type="match status" value="1"/>
</dbReference>
<dbReference type="NCBIfam" id="TIGR04183">
    <property type="entry name" value="Por_Secre_tail"/>
    <property type="match status" value="1"/>
</dbReference>
<evidence type="ECO:0000256" key="2">
    <source>
        <dbReference type="SAM" id="SignalP"/>
    </source>
</evidence>
<gene>
    <name evidence="4" type="ORF">LS48_05075</name>
</gene>
<dbReference type="InterPro" id="IPR013431">
    <property type="entry name" value="Delta_60_rpt"/>
</dbReference>
<organism evidence="4 5">
    <name type="scientific">Aequorivita aquimaris</name>
    <dbReference type="NCBI Taxonomy" id="1548749"/>
    <lineage>
        <taxon>Bacteria</taxon>
        <taxon>Pseudomonadati</taxon>
        <taxon>Bacteroidota</taxon>
        <taxon>Flavobacteriia</taxon>
        <taxon>Flavobacteriales</taxon>
        <taxon>Flavobacteriaceae</taxon>
        <taxon>Aequorivita</taxon>
    </lineage>
</organism>
<protein>
    <recommendedName>
        <fullName evidence="3">Secretion system C-terminal sorting domain-containing protein</fullName>
    </recommendedName>
</protein>
<comment type="caution">
    <text evidence="4">The sequence shown here is derived from an EMBL/GenBank/DDBJ whole genome shotgun (WGS) entry which is preliminary data.</text>
</comment>
<dbReference type="InterPro" id="IPR026444">
    <property type="entry name" value="Secre_tail"/>
</dbReference>
<dbReference type="NCBIfam" id="TIGR02608">
    <property type="entry name" value="delta_60_rpt"/>
    <property type="match status" value="6"/>
</dbReference>
<evidence type="ECO:0000256" key="1">
    <source>
        <dbReference type="ARBA" id="ARBA00022729"/>
    </source>
</evidence>
<proteinExistence type="predicted"/>
<dbReference type="Gene3D" id="2.80.10.50">
    <property type="match status" value="2"/>
</dbReference>
<feature type="signal peptide" evidence="2">
    <location>
        <begin position="1"/>
        <end position="18"/>
    </location>
</feature>
<dbReference type="RefSeq" id="WP_062620575.1">
    <property type="nucleotide sequence ID" value="NZ_JRWG01000002.1"/>
</dbReference>
<evidence type="ECO:0000259" key="3">
    <source>
        <dbReference type="Pfam" id="PF18962"/>
    </source>
</evidence>
<sequence>MKTLLLFIVGIVSLASFGQDGGLDTSFGNNGTVQTDIDGDSDYAISIAQQADEKLLVAGRFTIQGQAFPSIARYSINGNLDTSFGNNGVAIFGGSGYEDDYYEIVLSQNDGKIIAGGPFNLNSSYQYAVNRFLPDGSIDTSFGNNGEIIVFPENIYKGDLALLDDDSLLAVGKIYDNGISKVALKKYTSNGMLDTSFGNNGVVITEVGNESNSALKVALAQDDTIVVLANSQDNGVSSQVLLRYMPNGVLDTAFGNNGMVTIVNDLDFSSSNIALYNDGKIAVLSSFFDYQFNIITNLISRYLSDGSFDTSFGNNGYINPNRNNFIISRIEVQENQRLLVFGELTDFFEGGGPFFINRYHLGGHLDTGFNFTINPSEYFVSNMLIQQDGKIVCLASTPWYNGQEDIIMERHINTPLSTPEFKNQITTIYPNPSNGVFTIERDLFSENTSFQITDITGKIIAKGELNDTQTQIDFSVAQAGVYFLKTADGVFRLLKN</sequence>
<evidence type="ECO:0000313" key="5">
    <source>
        <dbReference type="Proteomes" id="UP000070138"/>
    </source>
</evidence>
<accession>A0A137RKN7</accession>
<feature type="domain" description="Secretion system C-terminal sorting" evidence="3">
    <location>
        <begin position="428"/>
        <end position="489"/>
    </location>
</feature>
<dbReference type="OrthoDB" id="9805017at2"/>
<dbReference type="EMBL" id="JRWG01000002">
    <property type="protein sequence ID" value="KXO00751.1"/>
    <property type="molecule type" value="Genomic_DNA"/>
</dbReference>
<reference evidence="4 5" key="2">
    <citation type="journal article" date="2016" name="Int. J. Syst. Evol. Microbiol.">
        <title>Vitellibacter aquimaris sp. nov., a marine bacterium isolated from seawater.</title>
        <authorList>
            <person name="Thevarajoo S."/>
            <person name="Selvaratnam C."/>
            <person name="Goh K.M."/>
            <person name="Hong K.W."/>
            <person name="Chan X.Y."/>
            <person name="Chan K.G."/>
            <person name="Chong C.S."/>
        </authorList>
    </citation>
    <scope>NUCLEOTIDE SEQUENCE [LARGE SCALE GENOMIC DNA]</scope>
    <source>
        <strain evidence="4 5">D-24</strain>
    </source>
</reference>
<dbReference type="Proteomes" id="UP000070138">
    <property type="component" value="Unassembled WGS sequence"/>
</dbReference>
<dbReference type="AlphaFoldDB" id="A0A137RKN7"/>
<evidence type="ECO:0000313" key="4">
    <source>
        <dbReference type="EMBL" id="KXO00751.1"/>
    </source>
</evidence>
<feature type="chain" id="PRO_5007479915" description="Secretion system C-terminal sorting domain-containing protein" evidence="2">
    <location>
        <begin position="19"/>
        <end position="496"/>
    </location>
</feature>
<dbReference type="STRING" id="1548749.LS48_05075"/>
<keyword evidence="5" id="KW-1185">Reference proteome</keyword>